<dbReference type="Pfam" id="PF00271">
    <property type="entry name" value="Helicase_C"/>
    <property type="match status" value="1"/>
</dbReference>
<dbReference type="PROSITE" id="PS51194">
    <property type="entry name" value="HELICASE_CTER"/>
    <property type="match status" value="1"/>
</dbReference>
<keyword evidence="4" id="KW-0378">Hydrolase</keyword>
<dbReference type="InterPro" id="IPR027417">
    <property type="entry name" value="P-loop_NTPase"/>
</dbReference>
<evidence type="ECO:0000259" key="7">
    <source>
        <dbReference type="PROSITE" id="PS51192"/>
    </source>
</evidence>
<protein>
    <submittedName>
        <fullName evidence="9">Uncharacterized protein</fullName>
    </submittedName>
</protein>
<dbReference type="CDD" id="cd18008">
    <property type="entry name" value="DEXDc_SHPRH-like"/>
    <property type="match status" value="1"/>
</dbReference>
<dbReference type="AlphaFoldDB" id="U1HMY4"/>
<accession>U1HMY4</accession>
<organism evidence="9 10">
    <name type="scientific">Endocarpon pusillum (strain Z07020 / HMAS-L-300199)</name>
    <name type="common">Lichen-forming fungus</name>
    <dbReference type="NCBI Taxonomy" id="1263415"/>
    <lineage>
        <taxon>Eukaryota</taxon>
        <taxon>Fungi</taxon>
        <taxon>Dikarya</taxon>
        <taxon>Ascomycota</taxon>
        <taxon>Pezizomycotina</taxon>
        <taxon>Eurotiomycetes</taxon>
        <taxon>Chaetothyriomycetidae</taxon>
        <taxon>Verrucariales</taxon>
        <taxon>Verrucariaceae</taxon>
        <taxon>Endocarpon</taxon>
    </lineage>
</organism>
<dbReference type="SMART" id="SM00487">
    <property type="entry name" value="DEXDc"/>
    <property type="match status" value="1"/>
</dbReference>
<reference evidence="10" key="1">
    <citation type="journal article" date="2014" name="BMC Genomics">
        <title>Genome characteristics reveal the impact of lichenization on lichen-forming fungus Endocarpon pusillum Hedwig (Verrucariales, Ascomycota).</title>
        <authorList>
            <person name="Wang Y.-Y."/>
            <person name="Liu B."/>
            <person name="Zhang X.-Y."/>
            <person name="Zhou Q.-M."/>
            <person name="Zhang T."/>
            <person name="Li H."/>
            <person name="Yu Y.-F."/>
            <person name="Zhang X.-L."/>
            <person name="Hao X.-Y."/>
            <person name="Wang M."/>
            <person name="Wang L."/>
            <person name="Wei J.-C."/>
        </authorList>
    </citation>
    <scope>NUCLEOTIDE SEQUENCE [LARGE SCALE GENOMIC DNA]</scope>
    <source>
        <strain evidence="10">Z07020 / HMAS-L-300199</strain>
    </source>
</reference>
<dbReference type="Gene3D" id="3.40.50.10810">
    <property type="entry name" value="Tandem AAA-ATPase domain"/>
    <property type="match status" value="1"/>
</dbReference>
<keyword evidence="3" id="KW-0863">Zinc-finger</keyword>
<evidence type="ECO:0000256" key="3">
    <source>
        <dbReference type="ARBA" id="ARBA00022771"/>
    </source>
</evidence>
<dbReference type="OMA" id="NSVHIME"/>
<dbReference type="PROSITE" id="PS51192">
    <property type="entry name" value="HELICASE_ATP_BIND_1"/>
    <property type="match status" value="1"/>
</dbReference>
<dbReference type="GO" id="GO:0005524">
    <property type="term" value="F:ATP binding"/>
    <property type="evidence" value="ECO:0007669"/>
    <property type="project" value="UniProtKB-KW"/>
</dbReference>
<dbReference type="GO" id="GO:0008094">
    <property type="term" value="F:ATP-dependent activity, acting on DNA"/>
    <property type="evidence" value="ECO:0007669"/>
    <property type="project" value="TreeGrafter"/>
</dbReference>
<keyword evidence="5" id="KW-0862">Zinc</keyword>
<evidence type="ECO:0000313" key="10">
    <source>
        <dbReference type="Proteomes" id="UP000019373"/>
    </source>
</evidence>
<feature type="domain" description="Helicase C-terminal" evidence="8">
    <location>
        <begin position="951"/>
        <end position="1117"/>
    </location>
</feature>
<dbReference type="PROSITE" id="PS00518">
    <property type="entry name" value="ZF_RING_1"/>
    <property type="match status" value="1"/>
</dbReference>
<dbReference type="InterPro" id="IPR000330">
    <property type="entry name" value="SNF2_N"/>
</dbReference>
<evidence type="ECO:0000256" key="4">
    <source>
        <dbReference type="ARBA" id="ARBA00022801"/>
    </source>
</evidence>
<dbReference type="InterPro" id="IPR017907">
    <property type="entry name" value="Znf_RING_CS"/>
</dbReference>
<dbReference type="GO" id="GO:0016787">
    <property type="term" value="F:hydrolase activity"/>
    <property type="evidence" value="ECO:0007669"/>
    <property type="project" value="UniProtKB-KW"/>
</dbReference>
<dbReference type="CDD" id="cd18793">
    <property type="entry name" value="SF2_C_SNF"/>
    <property type="match status" value="1"/>
</dbReference>
<dbReference type="Pfam" id="PF00176">
    <property type="entry name" value="SNF2-rel_dom"/>
    <property type="match status" value="1"/>
</dbReference>
<dbReference type="InterPro" id="IPR050628">
    <property type="entry name" value="SNF2_RAD54_helicase_TF"/>
</dbReference>
<dbReference type="eggNOG" id="KOG1001">
    <property type="taxonomic scope" value="Eukaryota"/>
</dbReference>
<evidence type="ECO:0000256" key="2">
    <source>
        <dbReference type="ARBA" id="ARBA00022741"/>
    </source>
</evidence>
<dbReference type="GO" id="GO:0005634">
    <property type="term" value="C:nucleus"/>
    <property type="evidence" value="ECO:0007669"/>
    <property type="project" value="TreeGrafter"/>
</dbReference>
<evidence type="ECO:0000256" key="5">
    <source>
        <dbReference type="ARBA" id="ARBA00022833"/>
    </source>
</evidence>
<dbReference type="InterPro" id="IPR001650">
    <property type="entry name" value="Helicase_C-like"/>
</dbReference>
<dbReference type="Gene3D" id="3.40.50.300">
    <property type="entry name" value="P-loop containing nucleotide triphosphate hydrolases"/>
    <property type="match status" value="1"/>
</dbReference>
<evidence type="ECO:0000313" key="9">
    <source>
        <dbReference type="EMBL" id="ERF71685.1"/>
    </source>
</evidence>
<dbReference type="SUPFAM" id="SSF52540">
    <property type="entry name" value="P-loop containing nucleoside triphosphate hydrolases"/>
    <property type="match status" value="2"/>
</dbReference>
<dbReference type="OrthoDB" id="448448at2759"/>
<dbReference type="RefSeq" id="XP_007802668.1">
    <property type="nucleotide sequence ID" value="XM_007804477.1"/>
</dbReference>
<gene>
    <name evidence="9" type="ORF">EPUS_08998</name>
</gene>
<dbReference type="InterPro" id="IPR038718">
    <property type="entry name" value="SNF2-like_sf"/>
</dbReference>
<dbReference type="PANTHER" id="PTHR45626:SF52">
    <property type="entry name" value="SINGLE-STRANDED DNA-DEPENDENT ATPASE (EUROFUNG)"/>
    <property type="match status" value="1"/>
</dbReference>
<dbReference type="Proteomes" id="UP000019373">
    <property type="component" value="Unassembled WGS sequence"/>
</dbReference>
<dbReference type="InterPro" id="IPR014001">
    <property type="entry name" value="Helicase_ATP-bd"/>
</dbReference>
<evidence type="ECO:0000256" key="6">
    <source>
        <dbReference type="ARBA" id="ARBA00022840"/>
    </source>
</evidence>
<keyword evidence="2" id="KW-0547">Nucleotide-binding</keyword>
<dbReference type="GeneID" id="19243837"/>
<dbReference type="PANTHER" id="PTHR45626">
    <property type="entry name" value="TRANSCRIPTION TERMINATION FACTOR 2-RELATED"/>
    <property type="match status" value="1"/>
</dbReference>
<sequence>MTANDIGKKRHVFLDEEDTERGCKRVCVEHSRHPVGFDVSSDLSNPIPPQEAKLGTIHPYFPSTETASELTNSFDVHSPAPFRMEPSFSDTAHLLSNGGEVLETGHSVADVELTSLANMLFMYPDTGTAAQTLVSGPNTAVLMNMSQHNNDEDPLTPLNPPGYQIQQLNDLESSWGTDFCNLNTDFWVESAASFGHQLDLSLLQYLPPIQSQAVGMTCFPTNAENSTLVAGIKTGLSAEWPYMNNGVNLLESELTTNVEMQSELQSPATSESSMLASNSVPDACDEVPDSDSVVELSAAPKYDACFGVVMATATSSFKSSSGTQQVPVSITACADMLKLSFQNSNKYAGLITCPALSTLLNDWCIQLSATLIAPNEKSDQVSKKAKVRNSCVSRKCPVRIIVYGLSSERVAVGNLLSGAGLYLQHPSTSEYDRHVKYTNPHYLLRPGSDMPKLEQLSISSDSGSPKSSEFLDEMNKCRFLPVFDLADDVGSSSTAEPSCRLRSTLKEHQLTALAMMIEKEEGILKGSKFPSLWELSSCPDATMKQVLYRHKITGAHEISPRPVYGGILADEMGLGKTLSVLALICWSLDSLASELIASNDEESWGTLIVAPKSTISGWQEQIKKHIHLGQLRAVIYHGCERKCLSKKLKNFDVVLTTYETMRSEWTAKGALYLERWHRIVLDEAHHIRTRSSQAFQAACAIDAQHRWCLTGTPIHNSLDDYGALLSFVGVQPFADKAAFDFWIAKPIKQNQPHGLRRLEDLVRATCLRRKKSLNKGLLELPQRSEKIEWIMLSPEDRELYEFFKMKTAKIASQLSRRHPGAPKVDHRKDTNILTLIGFLRRICDHGEHLLPTSALEAWKSRDNGSVDWQMMRVCRARCDMCGGFLDEIEAPASIDFELHCQHSICPGCAIRSQECGADDGPACPKCIKQIVSEGDSTVSQVPGTFVRPSAKVNVLMRNLRQEQFSENEGDQNLPRKSLVFSFWTKMLDIVQRHLELNGFIFRRIDGQSSLQERRKAMCQFNDDPKCTVMLASIGSAGEGVDLTAANHVHLLEPQWNPMAEAQAVDRVHRIGQTREVLTTRYITRDSIETYVQWIQQDKIRLINQSLDSANVSQVEIDEQQLKKLQLNVDCTQNGYNPS</sequence>
<dbReference type="HOGENOM" id="CLU_000315_2_7_1"/>
<dbReference type="GO" id="GO:0008270">
    <property type="term" value="F:zinc ion binding"/>
    <property type="evidence" value="ECO:0007669"/>
    <property type="project" value="UniProtKB-KW"/>
</dbReference>
<proteinExistence type="predicted"/>
<keyword evidence="6" id="KW-0067">ATP-binding</keyword>
<dbReference type="EMBL" id="KE721198">
    <property type="protein sequence ID" value="ERF71685.1"/>
    <property type="molecule type" value="Genomic_DNA"/>
</dbReference>
<dbReference type="SMART" id="SM00490">
    <property type="entry name" value="HELICc"/>
    <property type="match status" value="1"/>
</dbReference>
<dbReference type="InterPro" id="IPR049730">
    <property type="entry name" value="SNF2/RAD54-like_C"/>
</dbReference>
<keyword evidence="10" id="KW-1185">Reference proteome</keyword>
<feature type="domain" description="Helicase ATP-binding" evidence="7">
    <location>
        <begin position="557"/>
        <end position="731"/>
    </location>
</feature>
<keyword evidence="1" id="KW-0479">Metal-binding</keyword>
<evidence type="ECO:0000256" key="1">
    <source>
        <dbReference type="ARBA" id="ARBA00022723"/>
    </source>
</evidence>
<name>U1HMY4_ENDPU</name>
<dbReference type="GO" id="GO:0006281">
    <property type="term" value="P:DNA repair"/>
    <property type="evidence" value="ECO:0007669"/>
    <property type="project" value="TreeGrafter"/>
</dbReference>
<evidence type="ECO:0000259" key="8">
    <source>
        <dbReference type="PROSITE" id="PS51194"/>
    </source>
</evidence>